<keyword evidence="2" id="KW-1185">Reference proteome</keyword>
<evidence type="ECO:0000313" key="2">
    <source>
        <dbReference type="Proteomes" id="UP000516369"/>
    </source>
</evidence>
<evidence type="ECO:0000313" key="1">
    <source>
        <dbReference type="EMBL" id="QNT70042.1"/>
    </source>
</evidence>
<organism evidence="1 2">
    <name type="scientific">Defluviicoccus vanus</name>
    <dbReference type="NCBI Taxonomy" id="111831"/>
    <lineage>
        <taxon>Bacteria</taxon>
        <taxon>Pseudomonadati</taxon>
        <taxon>Pseudomonadota</taxon>
        <taxon>Alphaproteobacteria</taxon>
        <taxon>Rhodospirillales</taxon>
        <taxon>Rhodospirillaceae</taxon>
        <taxon>Defluviicoccus</taxon>
    </lineage>
</organism>
<dbReference type="EMBL" id="CP053923">
    <property type="protein sequence ID" value="QNT70042.1"/>
    <property type="molecule type" value="Genomic_DNA"/>
</dbReference>
<sequence>MNPTTALLNAANAVWAADAMCNNFATQATLASQSGTMFNAALPTIVAGAFLSKVDYNVTGNWASVVLVPLLANQPPNTPTQASTPIGGAINGPLQLTFAVPASGLPLVAGNYTDVMTLTLFTNP</sequence>
<gene>
    <name evidence="1" type="ORF">HQ394_12740</name>
</gene>
<reference evidence="1 2" key="1">
    <citation type="submission" date="2020-05" db="EMBL/GenBank/DDBJ databases">
        <title>Complete closed genome sequence of Defluviicoccus vanus.</title>
        <authorList>
            <person name="Bessarab I."/>
            <person name="Arumugam K."/>
            <person name="Maszenan A.M."/>
            <person name="Seviour R.J."/>
            <person name="Williams R.B."/>
        </authorList>
    </citation>
    <scope>NUCLEOTIDE SEQUENCE [LARGE SCALE GENOMIC DNA]</scope>
    <source>
        <strain evidence="1 2">Ben 114</strain>
    </source>
</reference>
<dbReference type="Proteomes" id="UP000516369">
    <property type="component" value="Chromosome"/>
</dbReference>
<dbReference type="RefSeq" id="WP_190260553.1">
    <property type="nucleotide sequence ID" value="NZ_CP053923.1"/>
</dbReference>
<accession>A0A7H1N2V6</accession>
<proteinExistence type="predicted"/>
<dbReference type="KEGG" id="dvn:HQ394_12740"/>
<evidence type="ECO:0008006" key="3">
    <source>
        <dbReference type="Google" id="ProtNLM"/>
    </source>
</evidence>
<name>A0A7H1N2V6_9PROT</name>
<dbReference type="AlphaFoldDB" id="A0A7H1N2V6"/>
<protein>
    <recommendedName>
        <fullName evidence="3">Spore coat protein U domain-containing protein</fullName>
    </recommendedName>
</protein>